<dbReference type="CDD" id="cd00130">
    <property type="entry name" value="PAS"/>
    <property type="match status" value="2"/>
</dbReference>
<dbReference type="InterPro" id="IPR000014">
    <property type="entry name" value="PAS"/>
</dbReference>
<comment type="caution">
    <text evidence="6">The sequence shown here is derived from an EMBL/GenBank/DDBJ whole genome shotgun (WGS) entry which is preliminary data.</text>
</comment>
<dbReference type="Pfam" id="PF00563">
    <property type="entry name" value="EAL"/>
    <property type="match status" value="1"/>
</dbReference>
<dbReference type="SUPFAM" id="SSF141868">
    <property type="entry name" value="EAL domain-like"/>
    <property type="match status" value="1"/>
</dbReference>
<dbReference type="Pfam" id="PF14827">
    <property type="entry name" value="dCache_3"/>
    <property type="match status" value="1"/>
</dbReference>
<dbReference type="CDD" id="cd01948">
    <property type="entry name" value="EAL"/>
    <property type="match status" value="1"/>
</dbReference>
<dbReference type="PROSITE" id="PS50887">
    <property type="entry name" value="GGDEF"/>
    <property type="match status" value="1"/>
</dbReference>
<keyword evidence="7" id="KW-1185">Reference proteome</keyword>
<feature type="transmembrane region" description="Helical" evidence="1">
    <location>
        <begin position="12"/>
        <end position="29"/>
    </location>
</feature>
<evidence type="ECO:0000259" key="4">
    <source>
        <dbReference type="PROSITE" id="PS50883"/>
    </source>
</evidence>
<dbReference type="RefSeq" id="WP_205458493.1">
    <property type="nucleotide sequence ID" value="NZ_JAFHKK010000006.1"/>
</dbReference>
<keyword evidence="1" id="KW-1133">Transmembrane helix</keyword>
<dbReference type="PANTHER" id="PTHR44757:SF2">
    <property type="entry name" value="BIOFILM ARCHITECTURE MAINTENANCE PROTEIN MBAA"/>
    <property type="match status" value="1"/>
</dbReference>
<dbReference type="PANTHER" id="PTHR44757">
    <property type="entry name" value="DIGUANYLATE CYCLASE DGCP"/>
    <property type="match status" value="1"/>
</dbReference>
<proteinExistence type="predicted"/>
<feature type="transmembrane region" description="Helical" evidence="1">
    <location>
        <begin position="325"/>
        <end position="344"/>
    </location>
</feature>
<dbReference type="InterPro" id="IPR013767">
    <property type="entry name" value="PAS_fold"/>
</dbReference>
<evidence type="ECO:0000259" key="2">
    <source>
        <dbReference type="PROSITE" id="PS50112"/>
    </source>
</evidence>
<reference evidence="7" key="1">
    <citation type="submission" date="2021-02" db="EMBL/GenBank/DDBJ databases">
        <title>Sulfurospirillum tamanensis sp. nov.</title>
        <authorList>
            <person name="Merkel A.Y."/>
        </authorList>
    </citation>
    <scope>NUCLEOTIDE SEQUENCE [LARGE SCALE GENOMIC DNA]</scope>
    <source>
        <strain evidence="7">T05b</strain>
    </source>
</reference>
<dbReference type="PROSITE" id="PS50112">
    <property type="entry name" value="PAS"/>
    <property type="match status" value="2"/>
</dbReference>
<dbReference type="Gene3D" id="3.20.20.450">
    <property type="entry name" value="EAL domain"/>
    <property type="match status" value="1"/>
</dbReference>
<feature type="domain" description="PAC" evidence="3">
    <location>
        <begin position="554"/>
        <end position="608"/>
    </location>
</feature>
<dbReference type="InterPro" id="IPR001633">
    <property type="entry name" value="EAL_dom"/>
</dbReference>
<dbReference type="PROSITE" id="PS50113">
    <property type="entry name" value="PAC"/>
    <property type="match status" value="1"/>
</dbReference>
<dbReference type="SMART" id="SM00086">
    <property type="entry name" value="PAC"/>
    <property type="match status" value="2"/>
</dbReference>
<feature type="domain" description="GGDEF" evidence="5">
    <location>
        <begin position="640"/>
        <end position="776"/>
    </location>
</feature>
<evidence type="ECO:0000313" key="6">
    <source>
        <dbReference type="EMBL" id="MBN2963942.1"/>
    </source>
</evidence>
<dbReference type="EMBL" id="JAFHKK010000006">
    <property type="protein sequence ID" value="MBN2963942.1"/>
    <property type="molecule type" value="Genomic_DNA"/>
</dbReference>
<dbReference type="InterPro" id="IPR035919">
    <property type="entry name" value="EAL_sf"/>
</dbReference>
<sequence length="1040" mass="117669">MNWFKNKLYSWKIHVAIVLLAGVVALGWLNHNRAIQEKIQLEKNQSTFELAYRSSVQLYALMAEQAVNLEIQHPVVLKTLRRAVEETAKQTREQVRQELQVMLKNMYTNLQKNNLTHVHFHLPNGETLLRLHAPQWHGDFLFEVRPLVRRAHETREAIQGFEAGKTLFGHRFIYPLFDEGLFLGSVEIGVPTASVLGTLYQLDPWRGYAFVVNNHLAKKTLSQTKEHLRNPILLDEQFAMEVFQDTDAPRPEGLAKLKAIGAALSQKKVFLEGLKKGEPFSAYVRVKKAFYGVTLLPLGKGERGVEGFFLSYQHDETPTQLWKDFVLVLGLSSAWGGVIFVLLLGMQRYARRSRAEHKKIQTLYDTLTEGVFVINKKGQIVDVNAATCVLLGYAKEEILGKEAHRLFHVSSSAGVNALDECPIYLALLKEEVFSSDQETFTCKEGKKLAVEIQAKPLKQENQEVLMVVTFYDITARRANEQHMRLLTHALEASANAVVITNKEAVIQWANPAFERMTGFSAGEALGRKPKDLLKSGKQTEAFYEAMWSTILSGNAWHGELINCKKDGKLYHEELSITPLVSTLGEVEHFIAIKQDITARKEHEEKIHSLAFYDALTGLPNRRLLEDRLKSAQSFAKRHGKYAAVLFLDLDKFKLLNDTRGHDCGDDFLQQVGQRIQAALRESDTVARFGGDEFVVILEGLDANLAQATLHVKTVTKNLHTVLNAPYLLKEKEYKATVSIGATLFLDEGKDEVLKRADIALYEAKDAGRDQTYVYDNALHQITRERVALENDLRQAAQEKTGFELLYQPKVDSHDTIVGAEVFLRWRHSHLGLLEPRKFLMIAEETGLIEPIGAWVFEEVAKEMQGWKNTPLEPLHVSINVGEKQICSDYLVPQVCQAFGAFDEGLSRVRLDVKEAVFLKHGLAMEKNMQQLFAMGVRFSLDGYGDSVAFFRHLRTLPFDEVKVGRLLTEDTSEEMALILQTVLALSHNAKMNIVAEQVETPQQREYLAQSGCKQFQGYLFGKPMNKVAFQAEVMARQVLV</sequence>
<feature type="domain" description="EAL" evidence="4">
    <location>
        <begin position="785"/>
        <end position="1037"/>
    </location>
</feature>
<dbReference type="NCBIfam" id="TIGR00254">
    <property type="entry name" value="GGDEF"/>
    <property type="match status" value="1"/>
</dbReference>
<dbReference type="SUPFAM" id="SSF55785">
    <property type="entry name" value="PYP-like sensor domain (PAS domain)"/>
    <property type="match status" value="2"/>
</dbReference>
<dbReference type="InterPro" id="IPR029150">
    <property type="entry name" value="dCache_3"/>
</dbReference>
<evidence type="ECO:0000256" key="1">
    <source>
        <dbReference type="SAM" id="Phobius"/>
    </source>
</evidence>
<dbReference type="PROSITE" id="PS50883">
    <property type="entry name" value="EAL"/>
    <property type="match status" value="1"/>
</dbReference>
<evidence type="ECO:0000313" key="7">
    <source>
        <dbReference type="Proteomes" id="UP000703590"/>
    </source>
</evidence>
<dbReference type="Pfam" id="PF00990">
    <property type="entry name" value="GGDEF"/>
    <property type="match status" value="1"/>
</dbReference>
<dbReference type="SMART" id="SM00267">
    <property type="entry name" value="GGDEF"/>
    <property type="match status" value="1"/>
</dbReference>
<organism evidence="6 7">
    <name type="scientific">Sulfurospirillum tamanense</name>
    <dbReference type="NCBI Taxonomy" id="2813362"/>
    <lineage>
        <taxon>Bacteria</taxon>
        <taxon>Pseudomonadati</taxon>
        <taxon>Campylobacterota</taxon>
        <taxon>Epsilonproteobacteria</taxon>
        <taxon>Campylobacterales</taxon>
        <taxon>Sulfurospirillaceae</taxon>
        <taxon>Sulfurospirillum</taxon>
    </lineage>
</organism>
<dbReference type="InterPro" id="IPR000160">
    <property type="entry name" value="GGDEF_dom"/>
</dbReference>
<keyword evidence="1" id="KW-0472">Membrane</keyword>
<protein>
    <submittedName>
        <fullName evidence="6">EAL domain-containing protein</fullName>
    </submittedName>
</protein>
<dbReference type="Proteomes" id="UP000703590">
    <property type="component" value="Unassembled WGS sequence"/>
</dbReference>
<evidence type="ECO:0000259" key="5">
    <source>
        <dbReference type="PROSITE" id="PS50887"/>
    </source>
</evidence>
<dbReference type="InterPro" id="IPR035965">
    <property type="entry name" value="PAS-like_dom_sf"/>
</dbReference>
<reference evidence="6 7" key="2">
    <citation type="submission" date="2021-02" db="EMBL/GenBank/DDBJ databases">
        <title>Sulfurospirillum tamanensis sp. nov.</title>
        <authorList>
            <person name="Frolova A."/>
            <person name="Merkel A."/>
            <person name="Slobodkin A."/>
        </authorList>
    </citation>
    <scope>NUCLEOTIDE SEQUENCE [LARGE SCALE GENOMIC DNA]</scope>
    <source>
        <strain evidence="6 7">T05b</strain>
    </source>
</reference>
<feature type="domain" description="PAS" evidence="2">
    <location>
        <begin position="356"/>
        <end position="408"/>
    </location>
</feature>
<feature type="domain" description="PAS" evidence="2">
    <location>
        <begin position="482"/>
        <end position="527"/>
    </location>
</feature>
<accession>A0ABS2WQI4</accession>
<gene>
    <name evidence="6" type="ORF">JWV37_04035</name>
</gene>
<dbReference type="Pfam" id="PF13426">
    <property type="entry name" value="PAS_9"/>
    <property type="match status" value="1"/>
</dbReference>
<dbReference type="SMART" id="SM00091">
    <property type="entry name" value="PAS"/>
    <property type="match status" value="2"/>
</dbReference>
<dbReference type="Gene3D" id="3.30.450.20">
    <property type="entry name" value="PAS domain"/>
    <property type="match status" value="2"/>
</dbReference>
<dbReference type="InterPro" id="IPR043128">
    <property type="entry name" value="Rev_trsase/Diguanyl_cyclase"/>
</dbReference>
<dbReference type="Pfam" id="PF00989">
    <property type="entry name" value="PAS"/>
    <property type="match status" value="1"/>
</dbReference>
<dbReference type="CDD" id="cd01949">
    <property type="entry name" value="GGDEF"/>
    <property type="match status" value="1"/>
</dbReference>
<dbReference type="InterPro" id="IPR052155">
    <property type="entry name" value="Biofilm_reg_signaling"/>
</dbReference>
<dbReference type="SUPFAM" id="SSF55073">
    <property type="entry name" value="Nucleotide cyclase"/>
    <property type="match status" value="1"/>
</dbReference>
<dbReference type="SMART" id="SM00052">
    <property type="entry name" value="EAL"/>
    <property type="match status" value="1"/>
</dbReference>
<dbReference type="InterPro" id="IPR001610">
    <property type="entry name" value="PAC"/>
</dbReference>
<dbReference type="NCBIfam" id="TIGR00229">
    <property type="entry name" value="sensory_box"/>
    <property type="match status" value="2"/>
</dbReference>
<dbReference type="Gene3D" id="3.30.70.270">
    <property type="match status" value="1"/>
</dbReference>
<dbReference type="InterPro" id="IPR029787">
    <property type="entry name" value="Nucleotide_cyclase"/>
</dbReference>
<name>A0ABS2WQI4_9BACT</name>
<evidence type="ECO:0000259" key="3">
    <source>
        <dbReference type="PROSITE" id="PS50113"/>
    </source>
</evidence>
<keyword evidence="1" id="KW-0812">Transmembrane</keyword>
<dbReference type="InterPro" id="IPR000700">
    <property type="entry name" value="PAS-assoc_C"/>
</dbReference>